<sequence>MSRSSRTMQMSSLDPPGSDRPLTQPFAFTEQKPDRKKLLAAFPYMKPFDTLPRCLIPSRRYAWRPPQMFYSWVAPEDTMMDYARKLGIVKRSGPEVQTLDIVLRRMIAGERVADIN</sequence>
<dbReference type="Proteomes" id="UP000076727">
    <property type="component" value="Unassembled WGS sequence"/>
</dbReference>
<accession>A0A165KUA9</accession>
<evidence type="ECO:0000313" key="2">
    <source>
        <dbReference type="EMBL" id="KZT63585.1"/>
    </source>
</evidence>
<dbReference type="AlphaFoldDB" id="A0A165KUA9"/>
<gene>
    <name evidence="2" type="ORF">DAEQUDRAFT_733661</name>
</gene>
<feature type="region of interest" description="Disordered" evidence="1">
    <location>
        <begin position="1"/>
        <end position="25"/>
    </location>
</feature>
<protein>
    <submittedName>
        <fullName evidence="2">Uncharacterized protein</fullName>
    </submittedName>
</protein>
<proteinExistence type="predicted"/>
<keyword evidence="3" id="KW-1185">Reference proteome</keyword>
<organism evidence="2 3">
    <name type="scientific">Daedalea quercina L-15889</name>
    <dbReference type="NCBI Taxonomy" id="1314783"/>
    <lineage>
        <taxon>Eukaryota</taxon>
        <taxon>Fungi</taxon>
        <taxon>Dikarya</taxon>
        <taxon>Basidiomycota</taxon>
        <taxon>Agaricomycotina</taxon>
        <taxon>Agaricomycetes</taxon>
        <taxon>Polyporales</taxon>
        <taxon>Fomitopsis</taxon>
    </lineage>
</organism>
<reference evidence="2 3" key="1">
    <citation type="journal article" date="2016" name="Mol. Biol. Evol.">
        <title>Comparative Genomics of Early-Diverging Mushroom-Forming Fungi Provides Insights into the Origins of Lignocellulose Decay Capabilities.</title>
        <authorList>
            <person name="Nagy L.G."/>
            <person name="Riley R."/>
            <person name="Tritt A."/>
            <person name="Adam C."/>
            <person name="Daum C."/>
            <person name="Floudas D."/>
            <person name="Sun H."/>
            <person name="Yadav J.S."/>
            <person name="Pangilinan J."/>
            <person name="Larsson K.H."/>
            <person name="Matsuura K."/>
            <person name="Barry K."/>
            <person name="Labutti K."/>
            <person name="Kuo R."/>
            <person name="Ohm R.A."/>
            <person name="Bhattacharya S.S."/>
            <person name="Shirouzu T."/>
            <person name="Yoshinaga Y."/>
            <person name="Martin F.M."/>
            <person name="Grigoriev I.V."/>
            <person name="Hibbett D.S."/>
        </authorList>
    </citation>
    <scope>NUCLEOTIDE SEQUENCE [LARGE SCALE GENOMIC DNA]</scope>
    <source>
        <strain evidence="2 3">L-15889</strain>
    </source>
</reference>
<feature type="compositionally biased region" description="Low complexity" evidence="1">
    <location>
        <begin position="1"/>
        <end position="12"/>
    </location>
</feature>
<evidence type="ECO:0000313" key="3">
    <source>
        <dbReference type="Proteomes" id="UP000076727"/>
    </source>
</evidence>
<dbReference type="EMBL" id="KV429171">
    <property type="protein sequence ID" value="KZT63585.1"/>
    <property type="molecule type" value="Genomic_DNA"/>
</dbReference>
<name>A0A165KUA9_9APHY</name>
<evidence type="ECO:0000256" key="1">
    <source>
        <dbReference type="SAM" id="MobiDB-lite"/>
    </source>
</evidence>